<dbReference type="InterPro" id="IPR042047">
    <property type="entry name" value="SleB_dom1"/>
</dbReference>
<dbReference type="NCBIfam" id="TIGR02869">
    <property type="entry name" value="spore_SleB"/>
    <property type="match status" value="1"/>
</dbReference>
<dbReference type="RefSeq" id="WP_188648021.1">
    <property type="nucleotide sequence ID" value="NZ_BMHQ01000007.1"/>
</dbReference>
<dbReference type="Gene3D" id="6.20.240.60">
    <property type="match status" value="1"/>
</dbReference>
<protein>
    <recommendedName>
        <fullName evidence="2 8">Spore cortex-lytic enzyme</fullName>
    </recommendedName>
</protein>
<dbReference type="Gene3D" id="1.10.10.2520">
    <property type="entry name" value="Cell wall hydrolase SleB, domain 1"/>
    <property type="match status" value="1"/>
</dbReference>
<keyword evidence="5" id="KW-0378">Hydrolase</keyword>
<evidence type="ECO:0000256" key="3">
    <source>
        <dbReference type="ARBA" id="ARBA00022544"/>
    </source>
</evidence>
<sequence>MKKWIVATFATVAVAALGAILPIGHADAHAASPTMIEYGSSNGDVWDLQHRLNKLGYSVKVDGIYGLDTEKSVIHFQKHNNLRIDGIAGPETWNALKKATDKSQTAQTQGQQFSLSAEDKQWLARAVHGEARGESFKGKVAVAAVILNRVESDKFPNTVKGVIMESGAFTAVDDGQIWLEPNDTAYKAVEAAAKGWDPSHGSLYYFNPKTATSDWIWSRPQVTQIGNHIFTK</sequence>
<evidence type="ECO:0000259" key="11">
    <source>
        <dbReference type="Pfam" id="PF07486"/>
    </source>
</evidence>
<keyword evidence="3" id="KW-0309">Germination</keyword>
<reference evidence="12" key="2">
    <citation type="submission" date="2020-09" db="EMBL/GenBank/DDBJ databases">
        <authorList>
            <person name="Sun Q."/>
            <person name="Zhou Y."/>
        </authorList>
    </citation>
    <scope>NUCLEOTIDE SEQUENCE</scope>
    <source>
        <strain evidence="12">CGMCC 1.15179</strain>
    </source>
</reference>
<reference evidence="12" key="1">
    <citation type="journal article" date="2014" name="Int. J. Syst. Evol. Microbiol.">
        <title>Complete genome sequence of Corynebacterium casei LMG S-19264T (=DSM 44701T), isolated from a smear-ripened cheese.</title>
        <authorList>
            <consortium name="US DOE Joint Genome Institute (JGI-PGF)"/>
            <person name="Walter F."/>
            <person name="Albersmeier A."/>
            <person name="Kalinowski J."/>
            <person name="Ruckert C."/>
        </authorList>
    </citation>
    <scope>NUCLEOTIDE SEQUENCE</scope>
    <source>
        <strain evidence="12">CGMCC 1.15179</strain>
    </source>
</reference>
<evidence type="ECO:0000256" key="4">
    <source>
        <dbReference type="ARBA" id="ARBA00022729"/>
    </source>
</evidence>
<feature type="domain" description="Cell wall hydrolase SleB" evidence="11">
    <location>
        <begin position="133"/>
        <end position="230"/>
    </location>
</feature>
<dbReference type="InterPro" id="IPR011105">
    <property type="entry name" value="Cell_wall_hydrolase_SleB"/>
</dbReference>
<dbReference type="Pfam" id="PF01471">
    <property type="entry name" value="PG_binding_1"/>
    <property type="match status" value="1"/>
</dbReference>
<feature type="chain" id="PRO_5035156199" description="Spore cortex-lytic enzyme" evidence="9">
    <location>
        <begin position="31"/>
        <end position="232"/>
    </location>
</feature>
<dbReference type="SUPFAM" id="SSF47090">
    <property type="entry name" value="PGBD-like"/>
    <property type="match status" value="1"/>
</dbReference>
<feature type="signal peptide" evidence="9">
    <location>
        <begin position="1"/>
        <end position="30"/>
    </location>
</feature>
<dbReference type="Gene3D" id="1.10.101.10">
    <property type="entry name" value="PGBD-like superfamily/PGBD"/>
    <property type="match status" value="1"/>
</dbReference>
<keyword evidence="7" id="KW-0961">Cell wall biogenesis/degradation</keyword>
<evidence type="ECO:0000256" key="6">
    <source>
        <dbReference type="ARBA" id="ARBA00022969"/>
    </source>
</evidence>
<keyword evidence="4 9" id="KW-0732">Signal</keyword>
<dbReference type="InterPro" id="IPR036365">
    <property type="entry name" value="PGBD-like_sf"/>
</dbReference>
<comment type="caution">
    <text evidence="12">The sequence shown here is derived from an EMBL/GenBank/DDBJ whole genome shotgun (WGS) entry which is preliminary data.</text>
</comment>
<evidence type="ECO:0000256" key="7">
    <source>
        <dbReference type="ARBA" id="ARBA00023316"/>
    </source>
</evidence>
<dbReference type="Pfam" id="PF07486">
    <property type="entry name" value="Hydrolase_2"/>
    <property type="match status" value="1"/>
</dbReference>
<evidence type="ECO:0000259" key="10">
    <source>
        <dbReference type="Pfam" id="PF01471"/>
    </source>
</evidence>
<dbReference type="Proteomes" id="UP000625210">
    <property type="component" value="Unassembled WGS sequence"/>
</dbReference>
<evidence type="ECO:0000256" key="8">
    <source>
        <dbReference type="NCBIfam" id="TIGR02869"/>
    </source>
</evidence>
<dbReference type="InterPro" id="IPR002477">
    <property type="entry name" value="Peptidoglycan-bd-like"/>
</dbReference>
<evidence type="ECO:0000313" key="13">
    <source>
        <dbReference type="Proteomes" id="UP000625210"/>
    </source>
</evidence>
<dbReference type="GO" id="GO:0030435">
    <property type="term" value="P:sporulation resulting in formation of a cellular spore"/>
    <property type="evidence" value="ECO:0007669"/>
    <property type="project" value="UniProtKB-KW"/>
</dbReference>
<dbReference type="GO" id="GO:0016787">
    <property type="term" value="F:hydrolase activity"/>
    <property type="evidence" value="ECO:0007669"/>
    <property type="project" value="UniProtKB-KW"/>
</dbReference>
<dbReference type="GO" id="GO:0071555">
    <property type="term" value="P:cell wall organization"/>
    <property type="evidence" value="ECO:0007669"/>
    <property type="project" value="UniProtKB-KW"/>
</dbReference>
<accession>A0A8J2YEB3</accession>
<name>A0A8J2YEB3_9BACL</name>
<evidence type="ECO:0000256" key="9">
    <source>
        <dbReference type="SAM" id="SignalP"/>
    </source>
</evidence>
<comment type="similarity">
    <text evidence="1">Belongs to the SleB family.</text>
</comment>
<evidence type="ECO:0000256" key="2">
    <source>
        <dbReference type="ARBA" id="ARBA00018364"/>
    </source>
</evidence>
<feature type="domain" description="Peptidoglycan binding-like" evidence="10">
    <location>
        <begin position="42"/>
        <end position="96"/>
    </location>
</feature>
<gene>
    <name evidence="12" type="primary">sleB</name>
    <name evidence="12" type="ORF">GCM10011571_22970</name>
</gene>
<dbReference type="AlphaFoldDB" id="A0A8J2YEB3"/>
<dbReference type="GO" id="GO:0009847">
    <property type="term" value="P:spore germination"/>
    <property type="evidence" value="ECO:0007669"/>
    <property type="project" value="UniProtKB-UniRule"/>
</dbReference>
<keyword evidence="13" id="KW-1185">Reference proteome</keyword>
<dbReference type="InterPro" id="IPR014224">
    <property type="entry name" value="Spore_cortex_SleB"/>
</dbReference>
<keyword evidence="6" id="KW-0749">Sporulation</keyword>
<organism evidence="12 13">
    <name type="scientific">Marinithermofilum abyssi</name>
    <dbReference type="NCBI Taxonomy" id="1571185"/>
    <lineage>
        <taxon>Bacteria</taxon>
        <taxon>Bacillati</taxon>
        <taxon>Bacillota</taxon>
        <taxon>Bacilli</taxon>
        <taxon>Bacillales</taxon>
        <taxon>Thermoactinomycetaceae</taxon>
        <taxon>Marinithermofilum</taxon>
    </lineage>
</organism>
<dbReference type="InterPro" id="IPR036366">
    <property type="entry name" value="PGBDSf"/>
</dbReference>
<proteinExistence type="inferred from homology"/>
<evidence type="ECO:0000313" key="12">
    <source>
        <dbReference type="EMBL" id="GGE20410.1"/>
    </source>
</evidence>
<evidence type="ECO:0000256" key="1">
    <source>
        <dbReference type="ARBA" id="ARBA00007010"/>
    </source>
</evidence>
<evidence type="ECO:0000256" key="5">
    <source>
        <dbReference type="ARBA" id="ARBA00022801"/>
    </source>
</evidence>
<dbReference type="EMBL" id="BMHQ01000007">
    <property type="protein sequence ID" value="GGE20410.1"/>
    <property type="molecule type" value="Genomic_DNA"/>
</dbReference>